<dbReference type="Gene3D" id="3.30.470.20">
    <property type="entry name" value="ATP-grasp fold, B domain"/>
    <property type="match status" value="1"/>
</dbReference>
<dbReference type="GO" id="GO:0071555">
    <property type="term" value="P:cell wall organization"/>
    <property type="evidence" value="ECO:0007669"/>
    <property type="project" value="UniProtKB-KW"/>
</dbReference>
<evidence type="ECO:0000313" key="11">
    <source>
        <dbReference type="EMBL" id="VAX32965.1"/>
    </source>
</evidence>
<keyword evidence="6" id="KW-0067">ATP-binding</keyword>
<dbReference type="HAMAP" id="MF_00047">
    <property type="entry name" value="Dala_Dala_lig"/>
    <property type="match status" value="1"/>
</dbReference>
<dbReference type="Pfam" id="PF07478">
    <property type="entry name" value="Dala_Dala_lig_C"/>
    <property type="match status" value="1"/>
</dbReference>
<dbReference type="AlphaFoldDB" id="A0A3B1DMR8"/>
<dbReference type="PANTHER" id="PTHR23132">
    <property type="entry name" value="D-ALANINE--D-ALANINE LIGASE"/>
    <property type="match status" value="1"/>
</dbReference>
<evidence type="ECO:0000256" key="8">
    <source>
        <dbReference type="ARBA" id="ARBA00022984"/>
    </source>
</evidence>
<dbReference type="EMBL" id="UOGI01000157">
    <property type="protein sequence ID" value="VAX32965.1"/>
    <property type="molecule type" value="Genomic_DNA"/>
</dbReference>
<dbReference type="GO" id="GO:0005524">
    <property type="term" value="F:ATP binding"/>
    <property type="evidence" value="ECO:0007669"/>
    <property type="project" value="UniProtKB-KW"/>
</dbReference>
<keyword evidence="8" id="KW-0573">Peptidoglycan synthesis</keyword>
<dbReference type="GO" id="GO:0005737">
    <property type="term" value="C:cytoplasm"/>
    <property type="evidence" value="ECO:0007669"/>
    <property type="project" value="UniProtKB-SubCell"/>
</dbReference>
<keyword evidence="3" id="KW-0963">Cytoplasm</keyword>
<dbReference type="SUPFAM" id="SSF52440">
    <property type="entry name" value="PreATP-grasp domain"/>
    <property type="match status" value="1"/>
</dbReference>
<accession>A0A3B1DMR8</accession>
<dbReference type="NCBIfam" id="TIGR01205">
    <property type="entry name" value="D_ala_D_alaTIGR"/>
    <property type="match status" value="1"/>
</dbReference>
<name>A0A3B1DMR8_9ZZZZ</name>
<dbReference type="Gene3D" id="3.30.1490.20">
    <property type="entry name" value="ATP-grasp fold, A domain"/>
    <property type="match status" value="1"/>
</dbReference>
<proteinExistence type="inferred from homology"/>
<protein>
    <submittedName>
        <fullName evidence="11">D-alanine--D-alanine ligase</fullName>
        <ecNumber evidence="11">6.3.2.4</ecNumber>
    </submittedName>
</protein>
<gene>
    <name evidence="11" type="ORF">MNBD_NITROSPIRAE03-1181</name>
</gene>
<dbReference type="Pfam" id="PF01820">
    <property type="entry name" value="Dala_Dala_lig_N"/>
    <property type="match status" value="1"/>
</dbReference>
<evidence type="ECO:0000256" key="3">
    <source>
        <dbReference type="ARBA" id="ARBA00022490"/>
    </source>
</evidence>
<dbReference type="InterPro" id="IPR013815">
    <property type="entry name" value="ATP_grasp_subdomain_1"/>
</dbReference>
<evidence type="ECO:0000256" key="5">
    <source>
        <dbReference type="ARBA" id="ARBA00022741"/>
    </source>
</evidence>
<dbReference type="GO" id="GO:0046872">
    <property type="term" value="F:metal ion binding"/>
    <property type="evidence" value="ECO:0007669"/>
    <property type="project" value="InterPro"/>
</dbReference>
<reference evidence="11" key="1">
    <citation type="submission" date="2018-06" db="EMBL/GenBank/DDBJ databases">
        <authorList>
            <person name="Zhirakovskaya E."/>
        </authorList>
    </citation>
    <scope>NUCLEOTIDE SEQUENCE</scope>
</reference>
<evidence type="ECO:0000256" key="4">
    <source>
        <dbReference type="ARBA" id="ARBA00022598"/>
    </source>
</evidence>
<dbReference type="PROSITE" id="PS50975">
    <property type="entry name" value="ATP_GRASP"/>
    <property type="match status" value="1"/>
</dbReference>
<dbReference type="SMART" id="SM01209">
    <property type="entry name" value="GARS_A"/>
    <property type="match status" value="1"/>
</dbReference>
<dbReference type="InterPro" id="IPR005905">
    <property type="entry name" value="D_ala_D_ala"/>
</dbReference>
<dbReference type="GO" id="GO:0008360">
    <property type="term" value="P:regulation of cell shape"/>
    <property type="evidence" value="ECO:0007669"/>
    <property type="project" value="UniProtKB-KW"/>
</dbReference>
<comment type="similarity">
    <text evidence="2">Belongs to the D-alanine--D-alanine ligase family.</text>
</comment>
<dbReference type="InterPro" id="IPR016185">
    <property type="entry name" value="PreATP-grasp_dom_sf"/>
</dbReference>
<dbReference type="InterPro" id="IPR011127">
    <property type="entry name" value="Dala_Dala_lig_N"/>
</dbReference>
<dbReference type="PANTHER" id="PTHR23132:SF23">
    <property type="entry name" value="D-ALANINE--D-ALANINE LIGASE B"/>
    <property type="match status" value="1"/>
</dbReference>
<evidence type="ECO:0000256" key="6">
    <source>
        <dbReference type="ARBA" id="ARBA00022840"/>
    </source>
</evidence>
<comment type="subcellular location">
    <subcellularLocation>
        <location evidence="1">Cytoplasm</location>
    </subcellularLocation>
</comment>
<dbReference type="GO" id="GO:0008716">
    <property type="term" value="F:D-alanine-D-alanine ligase activity"/>
    <property type="evidence" value="ECO:0007669"/>
    <property type="project" value="UniProtKB-EC"/>
</dbReference>
<feature type="domain" description="ATP-grasp" evidence="10">
    <location>
        <begin position="106"/>
        <end position="306"/>
    </location>
</feature>
<keyword evidence="7" id="KW-0133">Cell shape</keyword>
<evidence type="ECO:0000256" key="7">
    <source>
        <dbReference type="ARBA" id="ARBA00022960"/>
    </source>
</evidence>
<evidence type="ECO:0000256" key="2">
    <source>
        <dbReference type="ARBA" id="ARBA00010871"/>
    </source>
</evidence>
<dbReference type="PROSITE" id="PS00844">
    <property type="entry name" value="DALA_DALA_LIGASE_2"/>
    <property type="match status" value="1"/>
</dbReference>
<evidence type="ECO:0000256" key="9">
    <source>
        <dbReference type="ARBA" id="ARBA00023316"/>
    </source>
</evidence>
<keyword evidence="5" id="KW-0547">Nucleotide-binding</keyword>
<organism evidence="11">
    <name type="scientific">hydrothermal vent metagenome</name>
    <dbReference type="NCBI Taxonomy" id="652676"/>
    <lineage>
        <taxon>unclassified sequences</taxon>
        <taxon>metagenomes</taxon>
        <taxon>ecological metagenomes</taxon>
    </lineage>
</organism>
<evidence type="ECO:0000259" key="10">
    <source>
        <dbReference type="PROSITE" id="PS50975"/>
    </source>
</evidence>
<dbReference type="SUPFAM" id="SSF56059">
    <property type="entry name" value="Glutathione synthetase ATP-binding domain-like"/>
    <property type="match status" value="1"/>
</dbReference>
<dbReference type="Gene3D" id="3.40.50.20">
    <property type="match status" value="1"/>
</dbReference>
<sequence>MKELITEKRIGVIAGGVSVEREVSLKSGNAVFDALKHRGYNAVFIDATEGICETLQKEGIEIAFLVLHGGWGEDGSVQGMLEVMGMPYTGSGVLASALAMDKEASKKIFQHHGLNVPPYIIAGSGCRSSEAGDISILPPFPAPWVVKPSREGSSVGVNIINTREELKEAIKEALAYGSRVVVESFIEGREVHVGVLGESVLGGVEVRPGRRFYDYHSKYTPGMTEYILPPEIDEETLKRVEDIAFRAHKALGCKGATRVDLIVDGTDLPCLLEVNTIPGMTETSLLPKIAALAGYDFLSLIEAIILDALNRGGEK</sequence>
<dbReference type="InterPro" id="IPR000291">
    <property type="entry name" value="D-Ala_lig_Van_CS"/>
</dbReference>
<dbReference type="PIRSF" id="PIRSF039102">
    <property type="entry name" value="Ddl/VanB"/>
    <property type="match status" value="1"/>
</dbReference>
<dbReference type="EC" id="6.3.2.4" evidence="11"/>
<dbReference type="InterPro" id="IPR011095">
    <property type="entry name" value="Dala_Dala_lig_C"/>
</dbReference>
<dbReference type="InterPro" id="IPR011761">
    <property type="entry name" value="ATP-grasp"/>
</dbReference>
<keyword evidence="4 11" id="KW-0436">Ligase</keyword>
<dbReference type="NCBIfam" id="NF002378">
    <property type="entry name" value="PRK01372.1"/>
    <property type="match status" value="1"/>
</dbReference>
<dbReference type="GO" id="GO:0009252">
    <property type="term" value="P:peptidoglycan biosynthetic process"/>
    <property type="evidence" value="ECO:0007669"/>
    <property type="project" value="UniProtKB-KW"/>
</dbReference>
<dbReference type="PROSITE" id="PS00843">
    <property type="entry name" value="DALA_DALA_LIGASE_1"/>
    <property type="match status" value="1"/>
</dbReference>
<evidence type="ECO:0000256" key="1">
    <source>
        <dbReference type="ARBA" id="ARBA00004496"/>
    </source>
</evidence>
<keyword evidence="9" id="KW-0961">Cell wall biogenesis/degradation</keyword>